<reference evidence="2 3" key="1">
    <citation type="submission" date="2020-03" db="EMBL/GenBank/DDBJ databases">
        <authorList>
            <person name="Kim M.K."/>
        </authorList>
    </citation>
    <scope>NUCLEOTIDE SEQUENCE [LARGE SCALE GENOMIC DNA]</scope>
    <source>
        <strain evidence="2 3">BT328</strain>
    </source>
</reference>
<dbReference type="RefSeq" id="WP_167204593.1">
    <property type="nucleotide sequence ID" value="NZ_CP050063.1"/>
</dbReference>
<evidence type="ECO:0000256" key="1">
    <source>
        <dbReference type="SAM" id="MobiDB-lite"/>
    </source>
</evidence>
<proteinExistence type="predicted"/>
<dbReference type="InterPro" id="IPR029060">
    <property type="entry name" value="PIN-like_dom_sf"/>
</dbReference>
<dbReference type="Gene3D" id="3.40.50.1010">
    <property type="entry name" value="5'-nuclease"/>
    <property type="match status" value="1"/>
</dbReference>
<organism evidence="2 3">
    <name type="scientific">Spirosoma aureum</name>
    <dbReference type="NCBI Taxonomy" id="2692134"/>
    <lineage>
        <taxon>Bacteria</taxon>
        <taxon>Pseudomonadati</taxon>
        <taxon>Bacteroidota</taxon>
        <taxon>Cytophagia</taxon>
        <taxon>Cytophagales</taxon>
        <taxon>Cytophagaceae</taxon>
        <taxon>Spirosoma</taxon>
    </lineage>
</organism>
<dbReference type="SUPFAM" id="SSF88723">
    <property type="entry name" value="PIN domain-like"/>
    <property type="match status" value="1"/>
</dbReference>
<dbReference type="KEGG" id="spib:G8759_01600"/>
<name>A0A6G9AG34_9BACT</name>
<accession>A0A6G9AG34</accession>
<evidence type="ECO:0000313" key="2">
    <source>
        <dbReference type="EMBL" id="QIP11421.1"/>
    </source>
</evidence>
<feature type="region of interest" description="Disordered" evidence="1">
    <location>
        <begin position="1"/>
        <end position="20"/>
    </location>
</feature>
<evidence type="ECO:0000313" key="3">
    <source>
        <dbReference type="Proteomes" id="UP000501802"/>
    </source>
</evidence>
<dbReference type="Proteomes" id="UP000501802">
    <property type="component" value="Chromosome"/>
</dbReference>
<sequence>MNTSIHGLRHQSLTTSDPEGAYCTQQTNHSIVVAGELETLALKSDWGIQKVYRMKFLLNTYPIADITLPITEVYGQIDAFSQGKLKDKQLSMSPRNMGKNDIWIAATALYLDLELHTTDNDFNHLPALGLRLVKH</sequence>
<protein>
    <submittedName>
        <fullName evidence="2">Type II toxin-antitoxin system VapC family toxin</fullName>
    </submittedName>
</protein>
<keyword evidence="3" id="KW-1185">Reference proteome</keyword>
<dbReference type="AlphaFoldDB" id="A0A6G9AG34"/>
<dbReference type="EMBL" id="CP050063">
    <property type="protein sequence ID" value="QIP11421.1"/>
    <property type="molecule type" value="Genomic_DNA"/>
</dbReference>
<gene>
    <name evidence="2" type="ORF">G8759_01600</name>
</gene>